<feature type="repeat" description="ANK" evidence="3">
    <location>
        <begin position="497"/>
        <end position="529"/>
    </location>
</feature>
<keyword evidence="1" id="KW-0677">Repeat</keyword>
<dbReference type="PROSITE" id="PS50297">
    <property type="entry name" value="ANK_REP_REGION"/>
    <property type="match status" value="3"/>
</dbReference>
<dbReference type="PANTHER" id="PTHR24198:SF165">
    <property type="entry name" value="ANKYRIN REPEAT-CONTAINING PROTEIN-RELATED"/>
    <property type="match status" value="1"/>
</dbReference>
<evidence type="ECO:0000313" key="4">
    <source>
        <dbReference type="EMBL" id="PUE64471.1"/>
    </source>
</evidence>
<dbReference type="InterPro" id="IPR036770">
    <property type="entry name" value="Ankyrin_rpt-contain_sf"/>
</dbReference>
<gene>
    <name evidence="4" type="ORF">B0174_06385</name>
</gene>
<keyword evidence="2 3" id="KW-0040">ANK repeat</keyword>
<dbReference type="Proteomes" id="UP000251135">
    <property type="component" value="Unassembled WGS sequence"/>
</dbReference>
<accession>A0A363CZI7</accession>
<reference evidence="4 5" key="1">
    <citation type="submission" date="2017-02" db="EMBL/GenBank/DDBJ databases">
        <title>Arcobacter caeni sp. nov, a new Arcobacter species isolated from reclaimed water.</title>
        <authorList>
            <person name="Figueras M.J."/>
            <person name="Perez-Cataluna A."/>
            <person name="Salas-Masso N."/>
        </authorList>
    </citation>
    <scope>NUCLEOTIDE SEQUENCE [LARGE SCALE GENOMIC DNA]</scope>
    <source>
        <strain evidence="4 5">RW17-10</strain>
    </source>
</reference>
<dbReference type="OrthoDB" id="5365108at2"/>
<feature type="repeat" description="ANK" evidence="3">
    <location>
        <begin position="42"/>
        <end position="74"/>
    </location>
</feature>
<evidence type="ECO:0000313" key="5">
    <source>
        <dbReference type="Proteomes" id="UP000251135"/>
    </source>
</evidence>
<dbReference type="InterPro" id="IPR002110">
    <property type="entry name" value="Ankyrin_rpt"/>
</dbReference>
<dbReference type="Gene3D" id="1.25.40.20">
    <property type="entry name" value="Ankyrin repeat-containing domain"/>
    <property type="match status" value="2"/>
</dbReference>
<dbReference type="PANTHER" id="PTHR24198">
    <property type="entry name" value="ANKYRIN REPEAT AND PROTEIN KINASE DOMAIN-CONTAINING PROTEIN"/>
    <property type="match status" value="1"/>
</dbReference>
<proteinExistence type="predicted"/>
<evidence type="ECO:0000256" key="1">
    <source>
        <dbReference type="ARBA" id="ARBA00022737"/>
    </source>
</evidence>
<dbReference type="SUPFAM" id="SSF48403">
    <property type="entry name" value="Ankyrin repeat"/>
    <property type="match status" value="2"/>
</dbReference>
<evidence type="ECO:0000256" key="2">
    <source>
        <dbReference type="ARBA" id="ARBA00023043"/>
    </source>
</evidence>
<keyword evidence="5" id="KW-1185">Reference proteome</keyword>
<comment type="caution">
    <text evidence="4">The sequence shown here is derived from an EMBL/GenBank/DDBJ whole genome shotgun (WGS) entry which is preliminary data.</text>
</comment>
<dbReference type="EMBL" id="MUXE01000007">
    <property type="protein sequence ID" value="PUE64471.1"/>
    <property type="molecule type" value="Genomic_DNA"/>
</dbReference>
<evidence type="ECO:0000256" key="3">
    <source>
        <dbReference type="PROSITE-ProRule" id="PRU00023"/>
    </source>
</evidence>
<sequence length="644" mass="73945">MFGFFKVNEDLFFEELLSDDMDIDKIEKYINKGVNINKKDEKGQTILFSLAAKRKLEALKILIKNGANLTIEDLHKKTILDEAINRNDGMMIRFLLDNGFHINHKNNSGRTVFQNVALMGNNKIFQIFMNYNADFNIKDSHGKTVLFDAVEGGNLDILKDVINNINNLNILDENHQNALFSAVLKDDTSLATELILNGINVNFLDKDGQNVLFNAILQGVKNLPLIELLIKKGINTNIIDNHHKNIIDELLYVFDLQKNSSKEPEGKYKIITEDKEYLPLGFLFLEHGFEIDKIDENGKTKLQKEVENKNFTNVEFLLNCGADVNICDEFEKNIVHKEILKGYSNYKMIDFLVSHGANIDARDLDEKGVVDDIVEIIAIIKGFKKPHAFFSNEIKYDEKYDILLKKVLTYRPNIERQRLDGTNILFDMVLYNDFETLKTIINYGINLNIKDKRGYTPLMYMVEEGLKISDKKEKDAFIERLIYFLKYRVNIDTQDNDGRTVIHKAVIANDLVIVEKLLTKKADLSIKDIHGRTALHHTQWHGNYKIARWLIAAGADMNLPDNSGFTLLNYAATFGHTRLIVALIASGVLMYNRNPKNKKVALFFKNRENKIEKLLSSNITDDKMQLAFKEVVQNLKNEINEALI</sequence>
<dbReference type="PROSITE" id="PS50088">
    <property type="entry name" value="ANK_REPEAT"/>
    <property type="match status" value="5"/>
</dbReference>
<dbReference type="SMART" id="SM00248">
    <property type="entry name" value="ANK"/>
    <property type="match status" value="13"/>
</dbReference>
<name>A0A363CZI7_9BACT</name>
<dbReference type="RefSeq" id="WP_108558838.1">
    <property type="nucleotide sequence ID" value="NZ_MUXE01000007.1"/>
</dbReference>
<dbReference type="AlphaFoldDB" id="A0A363CZI7"/>
<feature type="repeat" description="ANK" evidence="3">
    <location>
        <begin position="530"/>
        <end position="562"/>
    </location>
</feature>
<organism evidence="4 5">
    <name type="scientific">Arcobacter caeni</name>
    <dbReference type="NCBI Taxonomy" id="1912877"/>
    <lineage>
        <taxon>Bacteria</taxon>
        <taxon>Pseudomonadati</taxon>
        <taxon>Campylobacterota</taxon>
        <taxon>Epsilonproteobacteria</taxon>
        <taxon>Campylobacterales</taxon>
        <taxon>Arcobacteraceae</taxon>
        <taxon>Arcobacter</taxon>
    </lineage>
</organism>
<dbReference type="Pfam" id="PF12796">
    <property type="entry name" value="Ank_2"/>
    <property type="match status" value="3"/>
</dbReference>
<feature type="repeat" description="ANK" evidence="3">
    <location>
        <begin position="207"/>
        <end position="241"/>
    </location>
</feature>
<protein>
    <submittedName>
        <fullName evidence="4">Uncharacterized protein</fullName>
    </submittedName>
</protein>
<feature type="repeat" description="ANK" evidence="3">
    <location>
        <begin position="297"/>
        <end position="329"/>
    </location>
</feature>